<reference evidence="2 3" key="1">
    <citation type="submission" date="2018-05" db="EMBL/GenBank/DDBJ databases">
        <title>Genomic Encyclopedia of Type Strains, Phase IV (KMG-IV): sequencing the most valuable type-strain genomes for metagenomic binning, comparative biology and taxonomic classification.</title>
        <authorList>
            <person name="Goeker M."/>
        </authorList>
    </citation>
    <scope>NUCLEOTIDE SEQUENCE [LARGE SCALE GENOMIC DNA]</scope>
    <source>
        <strain evidence="2 3">DSM 29661</strain>
    </source>
</reference>
<dbReference type="Pfam" id="PF04341">
    <property type="entry name" value="DUF485"/>
    <property type="match status" value="1"/>
</dbReference>
<dbReference type="EMBL" id="QJKI01000029">
    <property type="protein sequence ID" value="PXX74676.1"/>
    <property type="molecule type" value="Genomic_DNA"/>
</dbReference>
<dbReference type="PANTHER" id="PTHR38598">
    <property type="entry name" value="INNER MEMBRANE PROTEIN YJCH"/>
    <property type="match status" value="1"/>
</dbReference>
<proteinExistence type="predicted"/>
<comment type="caution">
    <text evidence="2">The sequence shown here is derived from an EMBL/GenBank/DDBJ whole genome shotgun (WGS) entry which is preliminary data.</text>
</comment>
<dbReference type="RefSeq" id="WP_110391975.1">
    <property type="nucleotide sequence ID" value="NZ_QJKI01000029.1"/>
</dbReference>
<dbReference type="OrthoDB" id="5297034at2"/>
<evidence type="ECO:0000313" key="2">
    <source>
        <dbReference type="EMBL" id="PXX74676.1"/>
    </source>
</evidence>
<keyword evidence="1" id="KW-0472">Membrane</keyword>
<accession>A0A318KEJ8</accession>
<evidence type="ECO:0000256" key="1">
    <source>
        <dbReference type="SAM" id="Phobius"/>
    </source>
</evidence>
<dbReference type="AlphaFoldDB" id="A0A318KEJ8"/>
<feature type="transmembrane region" description="Helical" evidence="1">
    <location>
        <begin position="27"/>
        <end position="49"/>
    </location>
</feature>
<organism evidence="2 3">
    <name type="scientific">Rivihabitans pingtungensis</name>
    <dbReference type="NCBI Taxonomy" id="1054498"/>
    <lineage>
        <taxon>Bacteria</taxon>
        <taxon>Pseudomonadati</taxon>
        <taxon>Pseudomonadota</taxon>
        <taxon>Betaproteobacteria</taxon>
        <taxon>Neisseriales</taxon>
        <taxon>Aquaspirillaceae</taxon>
        <taxon>Rivihabitans</taxon>
    </lineage>
</organism>
<name>A0A318KEJ8_9NEIS</name>
<keyword evidence="1" id="KW-0812">Transmembrane</keyword>
<keyword evidence="3" id="KW-1185">Reference proteome</keyword>
<sequence>MSRQSDIYQRVRQNPKFTELVTRRGRLGALLSFIVLGSYYAFVMLVAFAPDVLRIPLHQGGMLTIGVPIGAALIIGSWLLTGYYVSKANKDFDRISHELVKEVS</sequence>
<dbReference type="PANTHER" id="PTHR38598:SF1">
    <property type="entry name" value="INNER MEMBRANE PROTEIN YJCH"/>
    <property type="match status" value="1"/>
</dbReference>
<dbReference type="InterPro" id="IPR052959">
    <property type="entry name" value="Inner_membrane_assoc"/>
</dbReference>
<feature type="transmembrane region" description="Helical" evidence="1">
    <location>
        <begin position="61"/>
        <end position="85"/>
    </location>
</feature>
<keyword evidence="1" id="KW-1133">Transmembrane helix</keyword>
<gene>
    <name evidence="2" type="ORF">DFR34_12912</name>
</gene>
<dbReference type="InterPro" id="IPR007436">
    <property type="entry name" value="DUF485"/>
</dbReference>
<dbReference type="GO" id="GO:0005886">
    <property type="term" value="C:plasma membrane"/>
    <property type="evidence" value="ECO:0007669"/>
    <property type="project" value="TreeGrafter"/>
</dbReference>
<evidence type="ECO:0000313" key="3">
    <source>
        <dbReference type="Proteomes" id="UP000247555"/>
    </source>
</evidence>
<dbReference type="Proteomes" id="UP000247555">
    <property type="component" value="Unassembled WGS sequence"/>
</dbReference>
<protein>
    <submittedName>
        <fullName evidence="2">Uncharacterized membrane protein (DUF485 family)</fullName>
    </submittedName>
</protein>